<reference evidence="1" key="1">
    <citation type="submission" date="2020-11" db="EMBL/GenBank/DDBJ databases">
        <authorList>
            <consortium name="DOE Joint Genome Institute"/>
            <person name="Ahrendt S."/>
            <person name="Riley R."/>
            <person name="Andreopoulos W."/>
            <person name="Labutti K."/>
            <person name="Pangilinan J."/>
            <person name="Ruiz-Duenas F.J."/>
            <person name="Barrasa J.M."/>
            <person name="Sanchez-Garcia M."/>
            <person name="Camarero S."/>
            <person name="Miyauchi S."/>
            <person name="Serrano A."/>
            <person name="Linde D."/>
            <person name="Babiker R."/>
            <person name="Drula E."/>
            <person name="Ayuso-Fernandez I."/>
            <person name="Pacheco R."/>
            <person name="Padilla G."/>
            <person name="Ferreira P."/>
            <person name="Barriuso J."/>
            <person name="Kellner H."/>
            <person name="Castanera R."/>
            <person name="Alfaro M."/>
            <person name="Ramirez L."/>
            <person name="Pisabarro A.G."/>
            <person name="Kuo A."/>
            <person name="Tritt A."/>
            <person name="Lipzen A."/>
            <person name="He G."/>
            <person name="Yan M."/>
            <person name="Ng V."/>
            <person name="Cullen D."/>
            <person name="Martin F."/>
            <person name="Rosso M.-N."/>
            <person name="Henrissat B."/>
            <person name="Hibbett D."/>
            <person name="Martinez A.T."/>
            <person name="Grigoriev I.V."/>
        </authorList>
    </citation>
    <scope>NUCLEOTIDE SEQUENCE</scope>
    <source>
        <strain evidence="1">AH 40177</strain>
    </source>
</reference>
<dbReference type="Proteomes" id="UP000772434">
    <property type="component" value="Unassembled WGS sequence"/>
</dbReference>
<protein>
    <submittedName>
        <fullName evidence="1">Uncharacterized protein</fullName>
    </submittedName>
</protein>
<comment type="caution">
    <text evidence="1">The sequence shown here is derived from an EMBL/GenBank/DDBJ whole genome shotgun (WGS) entry which is preliminary data.</text>
</comment>
<organism evidence="1 2">
    <name type="scientific">Rhodocollybia butyracea</name>
    <dbReference type="NCBI Taxonomy" id="206335"/>
    <lineage>
        <taxon>Eukaryota</taxon>
        <taxon>Fungi</taxon>
        <taxon>Dikarya</taxon>
        <taxon>Basidiomycota</taxon>
        <taxon>Agaricomycotina</taxon>
        <taxon>Agaricomycetes</taxon>
        <taxon>Agaricomycetidae</taxon>
        <taxon>Agaricales</taxon>
        <taxon>Marasmiineae</taxon>
        <taxon>Omphalotaceae</taxon>
        <taxon>Rhodocollybia</taxon>
    </lineage>
</organism>
<accession>A0A9P5U516</accession>
<dbReference type="OrthoDB" id="3001418at2759"/>
<sequence length="554" mass="62356">MQRNSAQSQAATTLSVDSFFSGNATVSSASTFRGLGSLTGKAILNVGKMTVKGIEQIIISRRLSVMAKYFPHRAGDKVPGLTEMYTDLLELSRPELYPESIRVRALQMLLAQIASRSIEKLVEVLSDWPVVELRLVIRDVTSRIDPIRQVNIQDPIVLEYQRNLANGESHSLAPFVDFLSALNSSNSQAFSEILSAGVEELLVHLYISDFRDQIASSGYNKTAFSQRSILAFACDQLLLEACSDPSSYEQLEHCPIHGLWSLSPMLPFGKMEVDRCSQRREWWGTLGLREIQWRISSAFDVLVDWGRSLTEVFSFDLLIDLLEFSGSTELPDPTSFRALRSLHRFFIRSGDRAVRGLRMYLDQTPLDHAQDVFSCIIQRLLLLSLQDPAADSFYKFCCPQSTVACHLRGKAALHLIQRFSQSAQSNDTLYQVLIQADIAGLLSSASTAVEYPDGTTQQDWSSYALLWEKQPPVPSEELNYINEASGDLLTKVIFSSNRISNPATYRTEVLSLAWKLFFRPDPKADILFPSLHHEAWGSIELEPSDRDHVYLWIK</sequence>
<evidence type="ECO:0000313" key="2">
    <source>
        <dbReference type="Proteomes" id="UP000772434"/>
    </source>
</evidence>
<keyword evidence="2" id="KW-1185">Reference proteome</keyword>
<proteinExistence type="predicted"/>
<gene>
    <name evidence="1" type="ORF">BDP27DRAFT_1449655</name>
</gene>
<evidence type="ECO:0000313" key="1">
    <source>
        <dbReference type="EMBL" id="KAF9066511.1"/>
    </source>
</evidence>
<dbReference type="EMBL" id="JADNRY010000086">
    <property type="protein sequence ID" value="KAF9066511.1"/>
    <property type="molecule type" value="Genomic_DNA"/>
</dbReference>
<name>A0A9P5U516_9AGAR</name>
<dbReference type="AlphaFoldDB" id="A0A9P5U516"/>